<organism evidence="1 2">
    <name type="scientific">Mycobacterium paraense</name>
    <dbReference type="NCBI Taxonomy" id="767916"/>
    <lineage>
        <taxon>Bacteria</taxon>
        <taxon>Bacillati</taxon>
        <taxon>Actinomycetota</taxon>
        <taxon>Actinomycetes</taxon>
        <taxon>Mycobacteriales</taxon>
        <taxon>Mycobacteriaceae</taxon>
        <taxon>Mycobacterium</taxon>
        <taxon>Mycobacterium simiae complex</taxon>
    </lineage>
</organism>
<reference evidence="1 2" key="1">
    <citation type="journal article" date="2015" name="Emerg. Microbes Infect.">
        <title>Characterization of 17 strains belonging to the Mycobacterium simiae complex and description of Mycobacterium paraense sp. nov.</title>
        <authorList>
            <person name="Fusco da Costa A.R."/>
            <person name="Fedrizzi T."/>
            <person name="Lopes M.L."/>
            <person name="Pecorari M."/>
            <person name="Oliveira da Costa W.L."/>
            <person name="Giacobazzi E."/>
            <person name="da Costa Bahia J.R."/>
            <person name="De Sanctis V."/>
            <person name="Batista Lima K.V."/>
            <person name="Bertorelli R."/>
            <person name="Grottola A."/>
            <person name="Fabio A."/>
            <person name="Mariottini A."/>
            <person name="Ferretti P."/>
            <person name="Di Leva F."/>
            <person name="Fregni Serpini G."/>
            <person name="Tagliazucchi S."/>
            <person name="Rumpianesi F."/>
            <person name="Jousson O."/>
            <person name="Segata N."/>
            <person name="Tortoli E."/>
        </authorList>
    </citation>
    <scope>NUCLEOTIDE SEQUENCE [LARGE SCALE GENOMIC DNA]</scope>
    <source>
        <strain evidence="1 2">FI-07156</strain>
    </source>
</reference>
<evidence type="ECO:0000313" key="2">
    <source>
        <dbReference type="Proteomes" id="UP000193801"/>
    </source>
</evidence>
<sequence length="87" mass="10530">MTILAADFFQYITDTRRTIDDLEEVKKYVSEWLEDVRTTYFSRDWKLGGVKKDAPGTRAQWAYLWVQYRKDPQQLPDIRTFRHQKVV</sequence>
<comment type="caution">
    <text evidence="1">The sequence shown here is derived from an EMBL/GenBank/DDBJ whole genome shotgun (WGS) entry which is preliminary data.</text>
</comment>
<name>A0ABX3VQK9_9MYCO</name>
<protein>
    <submittedName>
        <fullName evidence="1">Uncharacterized protein</fullName>
    </submittedName>
</protein>
<gene>
    <name evidence="1" type="ORF">AWB91_11355</name>
</gene>
<proteinExistence type="predicted"/>
<evidence type="ECO:0000313" key="1">
    <source>
        <dbReference type="EMBL" id="ORW32532.1"/>
    </source>
</evidence>
<dbReference type="Proteomes" id="UP000193801">
    <property type="component" value="Unassembled WGS sequence"/>
</dbReference>
<dbReference type="EMBL" id="LQPK01000007">
    <property type="protein sequence ID" value="ORW32532.1"/>
    <property type="molecule type" value="Genomic_DNA"/>
</dbReference>
<accession>A0ABX3VQK9</accession>
<keyword evidence="2" id="KW-1185">Reference proteome</keyword>